<sequence>MYGGCWLLQNVGKWMYKTLFNHNCFPPRTIDSEINSTRDKFTCLTFVSA</sequence>
<protein>
    <submittedName>
        <fullName evidence="1">Uncharacterized protein</fullName>
    </submittedName>
</protein>
<dbReference type="EMBL" id="GGEC01081549">
    <property type="protein sequence ID" value="MBX62033.1"/>
    <property type="molecule type" value="Transcribed_RNA"/>
</dbReference>
<name>A0A2P2Q4X8_RHIMU</name>
<evidence type="ECO:0000313" key="1">
    <source>
        <dbReference type="EMBL" id="MBX62033.1"/>
    </source>
</evidence>
<proteinExistence type="predicted"/>
<dbReference type="AlphaFoldDB" id="A0A2P2Q4X8"/>
<reference evidence="1" key="1">
    <citation type="submission" date="2018-02" db="EMBL/GenBank/DDBJ databases">
        <title>Rhizophora mucronata_Transcriptome.</title>
        <authorList>
            <person name="Meera S.P."/>
            <person name="Sreeshan A."/>
            <person name="Augustine A."/>
        </authorList>
    </citation>
    <scope>NUCLEOTIDE SEQUENCE</scope>
    <source>
        <tissue evidence="1">Leaf</tissue>
    </source>
</reference>
<organism evidence="1">
    <name type="scientific">Rhizophora mucronata</name>
    <name type="common">Asiatic mangrove</name>
    <dbReference type="NCBI Taxonomy" id="61149"/>
    <lineage>
        <taxon>Eukaryota</taxon>
        <taxon>Viridiplantae</taxon>
        <taxon>Streptophyta</taxon>
        <taxon>Embryophyta</taxon>
        <taxon>Tracheophyta</taxon>
        <taxon>Spermatophyta</taxon>
        <taxon>Magnoliopsida</taxon>
        <taxon>eudicotyledons</taxon>
        <taxon>Gunneridae</taxon>
        <taxon>Pentapetalae</taxon>
        <taxon>rosids</taxon>
        <taxon>fabids</taxon>
        <taxon>Malpighiales</taxon>
        <taxon>Rhizophoraceae</taxon>
        <taxon>Rhizophora</taxon>
    </lineage>
</organism>
<accession>A0A2P2Q4X8</accession>